<accession>A0ABN1M6D8</accession>
<gene>
    <name evidence="2" type="ORF">GCM10008917_20060</name>
</gene>
<dbReference type="EMBL" id="BAAACP010000011">
    <property type="protein sequence ID" value="GAA0864871.1"/>
    <property type="molecule type" value="Genomic_DNA"/>
</dbReference>
<evidence type="ECO:0000313" key="3">
    <source>
        <dbReference type="Proteomes" id="UP001400965"/>
    </source>
</evidence>
<feature type="domain" description="DUF4300" evidence="1">
    <location>
        <begin position="36"/>
        <end position="289"/>
    </location>
</feature>
<dbReference type="Proteomes" id="UP001400965">
    <property type="component" value="Unassembled WGS sequence"/>
</dbReference>
<protein>
    <submittedName>
        <fullName evidence="2">DUF4300 family protein</fullName>
    </submittedName>
</protein>
<proteinExistence type="predicted"/>
<organism evidence="2 3">
    <name type="scientific">Paraclostridium tenue</name>
    <dbReference type="NCBI Taxonomy" id="1737"/>
    <lineage>
        <taxon>Bacteria</taxon>
        <taxon>Bacillati</taxon>
        <taxon>Bacillota</taxon>
        <taxon>Clostridia</taxon>
        <taxon>Peptostreptococcales</taxon>
        <taxon>Peptostreptococcaceae</taxon>
        <taxon>Paraclostridium</taxon>
    </lineage>
</organism>
<sequence>MIKRIIPVMLSAILLMTGCTKTKSETKDTKESTKLTYSNLIDEKTQNEIRDILIENKIDKKEVDYFIKLVKNYNGKSDINKLKTSKQGFTNIKTQQVPYDEVYLDEKWDPKKLNYMDFNCRLTAFSIFKNYIKSENKFTGDSTRLVFDKDAINNNPISKFSKEDTDKFINLYSAVKVENTQDVNKHAQAIKKEWEKRKISLVDNKNISMINVFLHEPEDNEVFVGHAGLLLQTKDGLLFIEKYASALPFQVSKFKNKLELKKYLMDRLDNDTSGNGSSKPIIMENNELIK</sequence>
<dbReference type="Pfam" id="PF14133">
    <property type="entry name" value="DUF4300"/>
    <property type="match status" value="1"/>
</dbReference>
<dbReference type="PROSITE" id="PS51257">
    <property type="entry name" value="PROKAR_LIPOPROTEIN"/>
    <property type="match status" value="1"/>
</dbReference>
<name>A0ABN1M6D8_9FIRM</name>
<dbReference type="RefSeq" id="WP_346045538.1">
    <property type="nucleotide sequence ID" value="NZ_BAAACP010000011.1"/>
</dbReference>
<dbReference type="InterPro" id="IPR025389">
    <property type="entry name" value="DUF4300"/>
</dbReference>
<reference evidence="2 3" key="1">
    <citation type="journal article" date="2019" name="Int. J. Syst. Evol. Microbiol.">
        <title>The Global Catalogue of Microorganisms (GCM) 10K type strain sequencing project: providing services to taxonomists for standard genome sequencing and annotation.</title>
        <authorList>
            <consortium name="The Broad Institute Genomics Platform"/>
            <consortium name="The Broad Institute Genome Sequencing Center for Infectious Disease"/>
            <person name="Wu L."/>
            <person name="Ma J."/>
        </authorList>
    </citation>
    <scope>NUCLEOTIDE SEQUENCE [LARGE SCALE GENOMIC DNA]</scope>
    <source>
        <strain evidence="2 3">JCM 6486</strain>
    </source>
</reference>
<evidence type="ECO:0000259" key="1">
    <source>
        <dbReference type="Pfam" id="PF14133"/>
    </source>
</evidence>
<keyword evidence="3" id="KW-1185">Reference proteome</keyword>
<evidence type="ECO:0000313" key="2">
    <source>
        <dbReference type="EMBL" id="GAA0864871.1"/>
    </source>
</evidence>
<comment type="caution">
    <text evidence="2">The sequence shown here is derived from an EMBL/GenBank/DDBJ whole genome shotgun (WGS) entry which is preliminary data.</text>
</comment>